<name>A0A6I9W222_BACDO</name>
<feature type="transmembrane region" description="Helical" evidence="8">
    <location>
        <begin position="296"/>
        <end position="320"/>
    </location>
</feature>
<evidence type="ECO:0000313" key="10">
    <source>
        <dbReference type="RefSeq" id="XP_011210745.2"/>
    </source>
</evidence>
<keyword evidence="2 8" id="KW-1003">Cell membrane</keyword>
<keyword evidence="7 8" id="KW-0807">Transducer</keyword>
<sequence>MCSETTLRVLRQTRQIVADTCISTQFLLSTVHGLFPFKYDSGTRRLTSTKLLNCYWPLVNIAIVLITPYIYFLKPQVNQVRFIYDKPLNKLLAHVHYMLGVCILLVIIIANSYHRKELFKLHNDLVQMQRRQQRWQQKWTVKSNSQIEAFYYNAIIAKSLMSLLQVASNVGGKLTMNTNPSLEYFIYVFLVLVLKNVTLLTVANFHFALLNIYRQLQQVNWNFQEVLRLWSVRAPAVSNIPLEHVTDIAFAAFAGEAKQPNGSRNFGVSAIADLCGQYVQICRLARRVCKHYEWQVLLFLIIILFGNVMSTFYFLVYLGGKVVPKELFSPTLFLQFYLINILDLYCYMLICERSMASSKETGFLLKELTQLKSLPKGLQHEFEMLSIFMAGETVRFRFCGLLEWNFRTGASYMTATILYLIVLVQFDYNNL</sequence>
<evidence type="ECO:0000256" key="2">
    <source>
        <dbReference type="ARBA" id="ARBA00022475"/>
    </source>
</evidence>
<keyword evidence="9" id="KW-1185">Reference proteome</keyword>
<evidence type="ECO:0000313" key="9">
    <source>
        <dbReference type="Proteomes" id="UP001652620"/>
    </source>
</evidence>
<evidence type="ECO:0000256" key="7">
    <source>
        <dbReference type="ARBA" id="ARBA00023224"/>
    </source>
</evidence>
<gene>
    <name evidence="10" type="primary">LOC105231250</name>
</gene>
<evidence type="ECO:0000256" key="3">
    <source>
        <dbReference type="ARBA" id="ARBA00022692"/>
    </source>
</evidence>
<dbReference type="AlphaFoldDB" id="A0A6I9W222"/>
<evidence type="ECO:0000256" key="5">
    <source>
        <dbReference type="ARBA" id="ARBA00023136"/>
    </source>
</evidence>
<keyword evidence="5 8" id="KW-0472">Membrane</keyword>
<dbReference type="GO" id="GO:0030424">
    <property type="term" value="C:axon"/>
    <property type="evidence" value="ECO:0007669"/>
    <property type="project" value="TreeGrafter"/>
</dbReference>
<keyword evidence="6 8" id="KW-0675">Receptor</keyword>
<dbReference type="PANTHER" id="PTHR21143:SF121">
    <property type="entry name" value="GUSTATORY AND ODORANT RECEPTOR 21A"/>
    <property type="match status" value="1"/>
</dbReference>
<dbReference type="InParanoid" id="A0A6I9W222"/>
<evidence type="ECO:0000256" key="8">
    <source>
        <dbReference type="RuleBase" id="RU363108"/>
    </source>
</evidence>
<reference evidence="9" key="1">
    <citation type="submission" date="2025-05" db="UniProtKB">
        <authorList>
            <consortium name="RefSeq"/>
        </authorList>
    </citation>
    <scope>NUCLEOTIDE SEQUENCE [LARGE SCALE GENOMIC DNA]</scope>
</reference>
<dbReference type="Pfam" id="PF08395">
    <property type="entry name" value="7tm_7"/>
    <property type="match status" value="1"/>
</dbReference>
<comment type="caution">
    <text evidence="8">Lacks conserved residue(s) required for the propagation of feature annotation.</text>
</comment>
<dbReference type="OrthoDB" id="8067175at2759"/>
<accession>A0A6I9W222</accession>
<organism evidence="9 10">
    <name type="scientific">Bactrocera dorsalis</name>
    <name type="common">Oriental fruit fly</name>
    <name type="synonym">Dacus dorsalis</name>
    <dbReference type="NCBI Taxonomy" id="27457"/>
    <lineage>
        <taxon>Eukaryota</taxon>
        <taxon>Metazoa</taxon>
        <taxon>Ecdysozoa</taxon>
        <taxon>Arthropoda</taxon>
        <taxon>Hexapoda</taxon>
        <taxon>Insecta</taxon>
        <taxon>Pterygota</taxon>
        <taxon>Neoptera</taxon>
        <taxon>Endopterygota</taxon>
        <taxon>Diptera</taxon>
        <taxon>Brachycera</taxon>
        <taxon>Muscomorpha</taxon>
        <taxon>Tephritoidea</taxon>
        <taxon>Tephritidae</taxon>
        <taxon>Bactrocera</taxon>
        <taxon>Bactrocera</taxon>
    </lineage>
</organism>
<reference evidence="10" key="2">
    <citation type="submission" date="2025-08" db="UniProtKB">
        <authorList>
            <consortium name="RefSeq"/>
        </authorList>
    </citation>
    <scope>IDENTIFICATION</scope>
    <source>
        <tissue evidence="10">Adult</tissue>
    </source>
</reference>
<dbReference type="Proteomes" id="UP001652620">
    <property type="component" value="Chromosome 1"/>
</dbReference>
<feature type="transmembrane region" description="Helical" evidence="8">
    <location>
        <begin position="94"/>
        <end position="113"/>
    </location>
</feature>
<comment type="function">
    <text evidence="8">Gustatory receptor which mediates acceptance or avoidance behavior, depending on its substrates.</text>
</comment>
<proteinExistence type="inferred from homology"/>
<dbReference type="GO" id="GO:0043025">
    <property type="term" value="C:neuronal cell body"/>
    <property type="evidence" value="ECO:0007669"/>
    <property type="project" value="TreeGrafter"/>
</dbReference>
<dbReference type="GO" id="GO:0050909">
    <property type="term" value="P:sensory perception of taste"/>
    <property type="evidence" value="ECO:0007669"/>
    <property type="project" value="InterPro"/>
</dbReference>
<dbReference type="PANTHER" id="PTHR21143">
    <property type="entry name" value="INVERTEBRATE GUSTATORY RECEPTOR"/>
    <property type="match status" value="1"/>
</dbReference>
<comment type="subcellular location">
    <subcellularLocation>
        <location evidence="1 8">Cell membrane</location>
        <topology evidence="1 8">Multi-pass membrane protein</topology>
    </subcellularLocation>
</comment>
<feature type="transmembrane region" description="Helical" evidence="8">
    <location>
        <begin position="55"/>
        <end position="73"/>
    </location>
</feature>
<dbReference type="RefSeq" id="XP_011210745.2">
    <property type="nucleotide sequence ID" value="XM_011212443.2"/>
</dbReference>
<evidence type="ECO:0000256" key="6">
    <source>
        <dbReference type="ARBA" id="ARBA00023170"/>
    </source>
</evidence>
<feature type="transmembrane region" description="Helical" evidence="8">
    <location>
        <begin position="332"/>
        <end position="350"/>
    </location>
</feature>
<keyword evidence="4 8" id="KW-1133">Transmembrane helix</keyword>
<evidence type="ECO:0000256" key="1">
    <source>
        <dbReference type="ARBA" id="ARBA00004651"/>
    </source>
</evidence>
<dbReference type="InterPro" id="IPR013604">
    <property type="entry name" value="7TM_chemorcpt"/>
</dbReference>
<dbReference type="GO" id="GO:0005886">
    <property type="term" value="C:plasma membrane"/>
    <property type="evidence" value="ECO:0007669"/>
    <property type="project" value="UniProtKB-SubCell"/>
</dbReference>
<evidence type="ECO:0000256" key="4">
    <source>
        <dbReference type="ARBA" id="ARBA00022989"/>
    </source>
</evidence>
<dbReference type="GO" id="GO:0007635">
    <property type="term" value="P:chemosensory behavior"/>
    <property type="evidence" value="ECO:0007669"/>
    <property type="project" value="TreeGrafter"/>
</dbReference>
<keyword evidence="3 8" id="KW-0812">Transmembrane</keyword>
<feature type="transmembrane region" description="Helical" evidence="8">
    <location>
        <begin position="184"/>
        <end position="210"/>
    </location>
</feature>
<dbReference type="GO" id="GO:0030425">
    <property type="term" value="C:dendrite"/>
    <property type="evidence" value="ECO:0007669"/>
    <property type="project" value="TreeGrafter"/>
</dbReference>
<dbReference type="GO" id="GO:0007165">
    <property type="term" value="P:signal transduction"/>
    <property type="evidence" value="ECO:0007669"/>
    <property type="project" value="UniProtKB-KW"/>
</dbReference>
<comment type="similarity">
    <text evidence="8">Belongs to the insect chemoreceptor superfamily. Gustatory receptor (GR) family.</text>
</comment>
<dbReference type="GeneID" id="105231250"/>
<protein>
    <recommendedName>
        <fullName evidence="8">Gustatory receptor</fullName>
    </recommendedName>
</protein>
<feature type="transmembrane region" description="Helical" evidence="8">
    <location>
        <begin position="404"/>
        <end position="426"/>
    </location>
</feature>
<dbReference type="KEGG" id="bdr:105231250"/>
<dbReference type="GO" id="GO:0008049">
    <property type="term" value="P:male courtship behavior"/>
    <property type="evidence" value="ECO:0007669"/>
    <property type="project" value="TreeGrafter"/>
</dbReference>